<dbReference type="Gene3D" id="3.10.560.10">
    <property type="entry name" value="Outer membrane lipoprotein wza domain like"/>
    <property type="match status" value="1"/>
</dbReference>
<evidence type="ECO:0000313" key="4">
    <source>
        <dbReference type="Proteomes" id="UP000036097"/>
    </source>
</evidence>
<name>A0A0J1GWK5_9GAMM</name>
<feature type="domain" description="Capsule biosynthesis GfcC-like C-terminal" evidence="1">
    <location>
        <begin position="155"/>
        <end position="240"/>
    </location>
</feature>
<protein>
    <submittedName>
        <fullName evidence="3">Uncharacterized protein</fullName>
    </submittedName>
</protein>
<dbReference type="AlphaFoldDB" id="A0A0J1GWK5"/>
<evidence type="ECO:0000259" key="1">
    <source>
        <dbReference type="Pfam" id="PF06251"/>
    </source>
</evidence>
<dbReference type="Pfam" id="PF06251">
    <property type="entry name" value="Caps_syn_GfcC_C"/>
    <property type="match status" value="1"/>
</dbReference>
<dbReference type="Pfam" id="PF20616">
    <property type="entry name" value="Caps_syn_GfcC_N"/>
    <property type="match status" value="1"/>
</dbReference>
<evidence type="ECO:0000313" key="3">
    <source>
        <dbReference type="EMBL" id="KLV03996.1"/>
    </source>
</evidence>
<reference evidence="3 4" key="1">
    <citation type="submission" date="2015-05" db="EMBL/GenBank/DDBJ databases">
        <title>Photobacterium galathea sp. nov.</title>
        <authorList>
            <person name="Machado H."/>
            <person name="Gram L."/>
        </authorList>
    </citation>
    <scope>NUCLEOTIDE SEQUENCE [LARGE SCALE GENOMIC DNA]</scope>
    <source>
        <strain evidence="3 4">CGMCC 1.12159</strain>
    </source>
</reference>
<organism evidence="3 4">
    <name type="scientific">Photobacterium aquae</name>
    <dbReference type="NCBI Taxonomy" id="1195763"/>
    <lineage>
        <taxon>Bacteria</taxon>
        <taxon>Pseudomonadati</taxon>
        <taxon>Pseudomonadota</taxon>
        <taxon>Gammaproteobacteria</taxon>
        <taxon>Vibrionales</taxon>
        <taxon>Vibrionaceae</taxon>
        <taxon>Photobacterium</taxon>
    </lineage>
</organism>
<evidence type="ECO:0000259" key="2">
    <source>
        <dbReference type="Pfam" id="PF20616"/>
    </source>
</evidence>
<keyword evidence="4" id="KW-1185">Reference proteome</keyword>
<gene>
    <name evidence="3" type="ORF">ABT56_17295</name>
</gene>
<comment type="caution">
    <text evidence="3">The sequence shown here is derived from an EMBL/GenBank/DDBJ whole genome shotgun (WGS) entry which is preliminary data.</text>
</comment>
<dbReference type="InterPro" id="IPR046459">
    <property type="entry name" value="Caps_syn_GfcC_N"/>
</dbReference>
<dbReference type="EMBL" id="LDOT01000024">
    <property type="protein sequence ID" value="KLV03996.1"/>
    <property type="molecule type" value="Genomic_DNA"/>
</dbReference>
<dbReference type="Proteomes" id="UP000036097">
    <property type="component" value="Unassembled WGS sequence"/>
</dbReference>
<proteinExistence type="predicted"/>
<accession>A0A0J1GWK5</accession>
<sequence length="242" mass="27212">MRVYHSLSPQNSNHSAKNSSHLILTYREPIRLEQILADTLANISQLPQSSQETLNEQLYWTGASVFSSLQHPNKNEVLQKLNQLATQTGTAAEAEFYNQLQQQILNLVIGQRLFTPLDYDRVRINKNANPLVNQDLTLVLPNRPSTILVLGAVKQSGYQTWHIRQDAASYLDKAMPSATAENSYATVIQPDGNVEQHPIAYWNKNHHDIAPGSVIYLAFDNLPSGFSQLNDDIVNLLRNRAL</sequence>
<feature type="domain" description="Capsule biosynthesis GfcC-like N-terminal" evidence="2">
    <location>
        <begin position="48"/>
        <end position="139"/>
    </location>
</feature>
<dbReference type="InterPro" id="IPR010425">
    <property type="entry name" value="Caps_synth_GfcC-like_C"/>
</dbReference>
<dbReference type="STRING" id="1195763.ABT56_17295"/>
<dbReference type="PATRIC" id="fig|1195763.3.peg.3688"/>
<dbReference type="Gene3D" id="3.10.20.700">
    <property type="match status" value="1"/>
</dbReference>